<keyword evidence="3" id="KW-1185">Reference proteome</keyword>
<protein>
    <submittedName>
        <fullName evidence="2">Uncharacterized protein</fullName>
    </submittedName>
</protein>
<proteinExistence type="predicted"/>
<name>B9XQW7_PEDPL</name>
<evidence type="ECO:0000256" key="1">
    <source>
        <dbReference type="SAM" id="MobiDB-lite"/>
    </source>
</evidence>
<evidence type="ECO:0000313" key="3">
    <source>
        <dbReference type="Proteomes" id="UP000003688"/>
    </source>
</evidence>
<dbReference type="Proteomes" id="UP000003688">
    <property type="component" value="Unassembled WGS sequence"/>
</dbReference>
<gene>
    <name evidence="2" type="ORF">Cflav_PD0626</name>
</gene>
<dbReference type="EMBL" id="ABOX02000058">
    <property type="protein sequence ID" value="EEF57744.1"/>
    <property type="molecule type" value="Genomic_DNA"/>
</dbReference>
<evidence type="ECO:0000313" key="2">
    <source>
        <dbReference type="EMBL" id="EEF57744.1"/>
    </source>
</evidence>
<dbReference type="AlphaFoldDB" id="B9XQW7"/>
<feature type="region of interest" description="Disordered" evidence="1">
    <location>
        <begin position="1"/>
        <end position="20"/>
    </location>
</feature>
<reference evidence="2 3" key="1">
    <citation type="journal article" date="2011" name="J. Bacteriol.">
        <title>Genome sequence of 'Pedosphaera parvula' Ellin514, an aerobic Verrucomicrobial isolate from pasture soil.</title>
        <authorList>
            <person name="Kant R."/>
            <person name="van Passel M.W."/>
            <person name="Sangwan P."/>
            <person name="Palva A."/>
            <person name="Lucas S."/>
            <person name="Copeland A."/>
            <person name="Lapidus A."/>
            <person name="Glavina Del Rio T."/>
            <person name="Dalin E."/>
            <person name="Tice H."/>
            <person name="Bruce D."/>
            <person name="Goodwin L."/>
            <person name="Pitluck S."/>
            <person name="Chertkov O."/>
            <person name="Larimer F.W."/>
            <person name="Land M.L."/>
            <person name="Hauser L."/>
            <person name="Brettin T.S."/>
            <person name="Detter J.C."/>
            <person name="Han S."/>
            <person name="de Vos W.M."/>
            <person name="Janssen P.H."/>
            <person name="Smidt H."/>
        </authorList>
    </citation>
    <scope>NUCLEOTIDE SEQUENCE [LARGE SCALE GENOMIC DNA]</scope>
    <source>
        <strain evidence="2 3">Ellin514</strain>
    </source>
</reference>
<dbReference type="RefSeq" id="WP_007418202.1">
    <property type="nucleotide sequence ID" value="NZ_ABOX02000058.1"/>
</dbReference>
<dbReference type="STRING" id="320771.Cflav_PD0626"/>
<comment type="caution">
    <text evidence="2">The sequence shown here is derived from an EMBL/GenBank/DDBJ whole genome shotgun (WGS) entry which is preliminary data.</text>
</comment>
<accession>B9XQW7</accession>
<sequence>MNSSSFITPSIHPPGGTGQAGQLKILLQDRQSRLYLQKAHQWTSSRDEAMDFQHSAKASGFVLQSKIPNMDIILSFPDSKYDLRIPCSLPSWNAVQSG</sequence>
<organism evidence="2 3">
    <name type="scientific">Pedosphaera parvula (strain Ellin514)</name>
    <dbReference type="NCBI Taxonomy" id="320771"/>
    <lineage>
        <taxon>Bacteria</taxon>
        <taxon>Pseudomonadati</taxon>
        <taxon>Verrucomicrobiota</taxon>
        <taxon>Pedosphaerae</taxon>
        <taxon>Pedosphaerales</taxon>
        <taxon>Pedosphaeraceae</taxon>
        <taxon>Pedosphaera</taxon>
    </lineage>
</organism>